<keyword evidence="11" id="KW-0479">Metal-binding</keyword>
<evidence type="ECO:0000256" key="10">
    <source>
        <dbReference type="ARBA" id="ARBA00048567"/>
    </source>
</evidence>
<dbReference type="HAMAP" id="MF_00109">
    <property type="entry name" value="Shikimate_kinase"/>
    <property type="match status" value="1"/>
</dbReference>
<dbReference type="EC" id="2.7.1.71" evidence="3 11"/>
<comment type="cofactor">
    <cofactor evidence="11">
        <name>Mg(2+)</name>
        <dbReference type="ChEBI" id="CHEBI:18420"/>
    </cofactor>
    <text evidence="11">Binds 1 Mg(2+) ion per subunit.</text>
</comment>
<feature type="binding site" evidence="11">
    <location>
        <position position="144"/>
    </location>
    <ligand>
        <name>substrate</name>
    </ligand>
</feature>
<feature type="binding site" evidence="11">
    <location>
        <position position="22"/>
    </location>
    <ligand>
        <name>Mg(2+)</name>
        <dbReference type="ChEBI" id="CHEBI:18420"/>
    </ligand>
</feature>
<dbReference type="InterPro" id="IPR023000">
    <property type="entry name" value="Shikimate_kinase_CS"/>
</dbReference>
<evidence type="ECO:0000256" key="6">
    <source>
        <dbReference type="ARBA" id="ARBA00022741"/>
    </source>
</evidence>
<evidence type="ECO:0000313" key="13">
    <source>
        <dbReference type="EMBL" id="ADH63223.1"/>
    </source>
</evidence>
<feature type="compositionally biased region" description="Pro residues" evidence="12">
    <location>
        <begin position="184"/>
        <end position="197"/>
    </location>
</feature>
<dbReference type="Proteomes" id="UP000001916">
    <property type="component" value="Chromosome"/>
</dbReference>
<dbReference type="NCBIfam" id="NF010554">
    <property type="entry name" value="PRK13948.1"/>
    <property type="match status" value="1"/>
</dbReference>
<keyword evidence="4 11" id="KW-0028">Amino-acid biosynthesis</keyword>
<sequence length="219" mass="24950">MLHIDRPTTWVSLTGFMGVGKSRIGRELAHELMLHFIDLDGYIERETGLTIADIFRHLGEETFRRLEAEAVGELVQKDFMVLSLGGGTFVSPENREKLLNRGIVVALWASPETIFERVGRKPGKRPMLEGEDPLGRIQQMFLQREPIYRQAHIHVSTDGRRVQEVVKEIIEKLWEYTKLHPRLALPPRPASPQPPGESEPHQEEINPPSFSDSVDKESS</sequence>
<keyword evidence="11" id="KW-0963">Cytoplasm</keyword>
<dbReference type="Gene3D" id="3.40.50.300">
    <property type="entry name" value="P-loop containing nucleotide triphosphate hydrolases"/>
    <property type="match status" value="1"/>
</dbReference>
<evidence type="ECO:0000256" key="11">
    <source>
        <dbReference type="HAMAP-Rule" id="MF_00109"/>
    </source>
</evidence>
<feature type="binding site" evidence="11">
    <location>
        <position position="125"/>
    </location>
    <ligand>
        <name>ATP</name>
        <dbReference type="ChEBI" id="CHEBI:30616"/>
    </ligand>
</feature>
<gene>
    <name evidence="11" type="primary">aroK</name>
    <name evidence="13" type="ordered locus">Mesil_1330</name>
</gene>
<protein>
    <recommendedName>
        <fullName evidence="3 11">Shikimate kinase</fullName>
        <shortName evidence="11">SK</shortName>
        <ecNumber evidence="3 11">2.7.1.71</ecNumber>
    </recommendedName>
</protein>
<comment type="catalytic activity">
    <reaction evidence="10 11">
        <text>shikimate + ATP = 3-phosphoshikimate + ADP + H(+)</text>
        <dbReference type="Rhea" id="RHEA:13121"/>
        <dbReference type="ChEBI" id="CHEBI:15378"/>
        <dbReference type="ChEBI" id="CHEBI:30616"/>
        <dbReference type="ChEBI" id="CHEBI:36208"/>
        <dbReference type="ChEBI" id="CHEBI:145989"/>
        <dbReference type="ChEBI" id="CHEBI:456216"/>
        <dbReference type="EC" id="2.7.1.71"/>
    </reaction>
</comment>
<feature type="binding site" evidence="11">
    <location>
        <position position="86"/>
    </location>
    <ligand>
        <name>substrate</name>
    </ligand>
</feature>
<evidence type="ECO:0000256" key="9">
    <source>
        <dbReference type="ARBA" id="ARBA00023141"/>
    </source>
</evidence>
<evidence type="ECO:0000256" key="7">
    <source>
        <dbReference type="ARBA" id="ARBA00022777"/>
    </source>
</evidence>
<keyword evidence="5 11" id="KW-0808">Transferase</keyword>
<dbReference type="CDD" id="cd00464">
    <property type="entry name" value="SK"/>
    <property type="match status" value="1"/>
</dbReference>
<dbReference type="SUPFAM" id="SSF52540">
    <property type="entry name" value="P-loop containing nucleoside triphosphate hydrolases"/>
    <property type="match status" value="1"/>
</dbReference>
<comment type="similarity">
    <text evidence="2 11">Belongs to the shikimate kinase family.</text>
</comment>
<dbReference type="STRING" id="526227.Mesil_1330"/>
<dbReference type="GO" id="GO:0009073">
    <property type="term" value="P:aromatic amino acid family biosynthetic process"/>
    <property type="evidence" value="ECO:0007669"/>
    <property type="project" value="UniProtKB-KW"/>
</dbReference>
<keyword evidence="6 11" id="KW-0547">Nucleotide-binding</keyword>
<dbReference type="OrthoDB" id="9800332at2"/>
<evidence type="ECO:0000256" key="1">
    <source>
        <dbReference type="ARBA" id="ARBA00004842"/>
    </source>
</evidence>
<dbReference type="GO" id="GO:0004765">
    <property type="term" value="F:shikimate kinase activity"/>
    <property type="evidence" value="ECO:0007669"/>
    <property type="project" value="UniProtKB-UniRule"/>
</dbReference>
<evidence type="ECO:0000256" key="2">
    <source>
        <dbReference type="ARBA" id="ARBA00006997"/>
    </source>
</evidence>
<dbReference type="InterPro" id="IPR000623">
    <property type="entry name" value="Shikimate_kinase/TSH1"/>
</dbReference>
<dbReference type="KEGG" id="msv:Mesil_1330"/>
<dbReference type="HOGENOM" id="CLU_057607_2_1_0"/>
<feature type="region of interest" description="Disordered" evidence="12">
    <location>
        <begin position="183"/>
        <end position="219"/>
    </location>
</feature>
<feature type="binding site" evidence="11">
    <location>
        <position position="160"/>
    </location>
    <ligand>
        <name>ATP</name>
        <dbReference type="ChEBI" id="CHEBI:30616"/>
    </ligand>
</feature>
<evidence type="ECO:0000256" key="12">
    <source>
        <dbReference type="SAM" id="MobiDB-lite"/>
    </source>
</evidence>
<comment type="subcellular location">
    <subcellularLocation>
        <location evidence="11">Cytoplasm</location>
    </subcellularLocation>
</comment>
<evidence type="ECO:0000256" key="3">
    <source>
        <dbReference type="ARBA" id="ARBA00012154"/>
    </source>
</evidence>
<dbReference type="AlphaFoldDB" id="D7BEI0"/>
<keyword evidence="9 11" id="KW-0057">Aromatic amino acid biosynthesis</keyword>
<feature type="binding site" evidence="11">
    <location>
        <position position="64"/>
    </location>
    <ligand>
        <name>substrate</name>
    </ligand>
</feature>
<evidence type="ECO:0000313" key="14">
    <source>
        <dbReference type="Proteomes" id="UP000001916"/>
    </source>
</evidence>
<dbReference type="InterPro" id="IPR031322">
    <property type="entry name" value="Shikimate/glucono_kinase"/>
</dbReference>
<comment type="subunit">
    <text evidence="11">Monomer.</text>
</comment>
<dbReference type="PRINTS" id="PR01100">
    <property type="entry name" value="SHIKIMTKNASE"/>
</dbReference>
<proteinExistence type="inferred from homology"/>
<keyword evidence="11" id="KW-0460">Magnesium</keyword>
<feature type="binding site" evidence="11">
    <location>
        <position position="40"/>
    </location>
    <ligand>
        <name>substrate</name>
    </ligand>
</feature>
<dbReference type="PROSITE" id="PS01128">
    <property type="entry name" value="SHIKIMATE_KINASE"/>
    <property type="match status" value="1"/>
</dbReference>
<accession>D7BEI0</accession>
<dbReference type="PANTHER" id="PTHR21087:SF16">
    <property type="entry name" value="SHIKIMATE KINASE 1, CHLOROPLASTIC"/>
    <property type="match status" value="1"/>
</dbReference>
<comment type="function">
    <text evidence="11">Catalyzes the specific phosphorylation of the 3-hydroxyl group of shikimic acid using ATP as a cosubstrate.</text>
</comment>
<feature type="binding site" evidence="11">
    <location>
        <begin position="18"/>
        <end position="23"/>
    </location>
    <ligand>
        <name>ATP</name>
        <dbReference type="ChEBI" id="CHEBI:30616"/>
    </ligand>
</feature>
<organism evidence="13 14">
    <name type="scientific">Allomeiothermus silvanus (strain ATCC 700542 / DSM 9946 / NBRC 106475 / NCIMB 13440 / VI-R2)</name>
    <name type="common">Thermus silvanus</name>
    <dbReference type="NCBI Taxonomy" id="526227"/>
    <lineage>
        <taxon>Bacteria</taxon>
        <taxon>Thermotogati</taxon>
        <taxon>Deinococcota</taxon>
        <taxon>Deinococci</taxon>
        <taxon>Thermales</taxon>
        <taxon>Thermaceae</taxon>
        <taxon>Allomeiothermus</taxon>
    </lineage>
</organism>
<evidence type="ECO:0000256" key="8">
    <source>
        <dbReference type="ARBA" id="ARBA00022840"/>
    </source>
</evidence>
<keyword evidence="7 11" id="KW-0418">Kinase</keyword>
<dbReference type="GO" id="GO:0005829">
    <property type="term" value="C:cytosol"/>
    <property type="evidence" value="ECO:0007669"/>
    <property type="project" value="TreeGrafter"/>
</dbReference>
<name>D7BEI0_ALLS1</name>
<keyword evidence="14" id="KW-1185">Reference proteome</keyword>
<keyword evidence="8 11" id="KW-0067">ATP-binding</keyword>
<dbReference type="UniPathway" id="UPA00053">
    <property type="reaction ID" value="UER00088"/>
</dbReference>
<dbReference type="Pfam" id="PF01202">
    <property type="entry name" value="SKI"/>
    <property type="match status" value="1"/>
</dbReference>
<dbReference type="GO" id="GO:0009423">
    <property type="term" value="P:chorismate biosynthetic process"/>
    <property type="evidence" value="ECO:0007669"/>
    <property type="project" value="UniProtKB-UniRule"/>
</dbReference>
<dbReference type="PANTHER" id="PTHR21087">
    <property type="entry name" value="SHIKIMATE KINASE"/>
    <property type="match status" value="1"/>
</dbReference>
<dbReference type="GO" id="GO:0000287">
    <property type="term" value="F:magnesium ion binding"/>
    <property type="evidence" value="ECO:0007669"/>
    <property type="project" value="UniProtKB-UniRule"/>
</dbReference>
<dbReference type="eggNOG" id="COG0703">
    <property type="taxonomic scope" value="Bacteria"/>
</dbReference>
<dbReference type="GO" id="GO:0005524">
    <property type="term" value="F:ATP binding"/>
    <property type="evidence" value="ECO:0007669"/>
    <property type="project" value="UniProtKB-UniRule"/>
</dbReference>
<evidence type="ECO:0000256" key="4">
    <source>
        <dbReference type="ARBA" id="ARBA00022605"/>
    </source>
</evidence>
<reference evidence="13 14" key="1">
    <citation type="journal article" date="2010" name="Stand. Genomic Sci.">
        <title>Complete genome sequence of Meiothermus silvanus type strain (VI-R2).</title>
        <authorList>
            <person name="Sikorski J."/>
            <person name="Tindall B.J."/>
            <person name="Lowry S."/>
            <person name="Lucas S."/>
            <person name="Nolan M."/>
            <person name="Copeland A."/>
            <person name="Glavina Del Rio T."/>
            <person name="Tice H."/>
            <person name="Cheng J.F."/>
            <person name="Han C."/>
            <person name="Pitluck S."/>
            <person name="Liolios K."/>
            <person name="Ivanova N."/>
            <person name="Mavromatis K."/>
            <person name="Mikhailova N."/>
            <person name="Pati A."/>
            <person name="Goodwin L."/>
            <person name="Chen A."/>
            <person name="Palaniappan K."/>
            <person name="Land M."/>
            <person name="Hauser L."/>
            <person name="Chang Y.J."/>
            <person name="Jeffries C.D."/>
            <person name="Rohde M."/>
            <person name="Goker M."/>
            <person name="Woyke T."/>
            <person name="Bristow J."/>
            <person name="Eisen J.A."/>
            <person name="Markowitz V."/>
            <person name="Hugenholtz P."/>
            <person name="Kyrpides N.C."/>
            <person name="Klenk H.P."/>
            <person name="Lapidus A."/>
        </authorList>
    </citation>
    <scope>NUCLEOTIDE SEQUENCE [LARGE SCALE GENOMIC DNA]</scope>
    <source>
        <strain evidence="14">ATCC 700542 / DSM 9946 / VI-R2</strain>
    </source>
</reference>
<evidence type="ECO:0000256" key="5">
    <source>
        <dbReference type="ARBA" id="ARBA00022679"/>
    </source>
</evidence>
<dbReference type="InterPro" id="IPR027417">
    <property type="entry name" value="P-loop_NTPase"/>
</dbReference>
<dbReference type="GO" id="GO:0008652">
    <property type="term" value="P:amino acid biosynthetic process"/>
    <property type="evidence" value="ECO:0007669"/>
    <property type="project" value="UniProtKB-KW"/>
</dbReference>
<dbReference type="EMBL" id="CP002042">
    <property type="protein sequence ID" value="ADH63223.1"/>
    <property type="molecule type" value="Genomic_DNA"/>
</dbReference>
<comment type="pathway">
    <text evidence="1 11">Metabolic intermediate biosynthesis; chorismate biosynthesis; chorismate from D-erythrose 4-phosphate and phosphoenolpyruvate: step 5/7.</text>
</comment>